<dbReference type="InterPro" id="IPR032013">
    <property type="entry name" value="DUF4795"/>
</dbReference>
<feature type="region of interest" description="Disordered" evidence="1">
    <location>
        <begin position="788"/>
        <end position="815"/>
    </location>
</feature>
<keyword evidence="4" id="KW-1185">Reference proteome</keyword>
<name>A0AAU9U1J3_EUPED</name>
<feature type="compositionally biased region" description="Low complexity" evidence="1">
    <location>
        <begin position="335"/>
        <end position="347"/>
    </location>
</feature>
<reference evidence="3" key="1">
    <citation type="submission" date="2022-03" db="EMBL/GenBank/DDBJ databases">
        <authorList>
            <person name="Tunstrom K."/>
        </authorList>
    </citation>
    <scope>NUCLEOTIDE SEQUENCE</scope>
</reference>
<dbReference type="Pfam" id="PF16043">
    <property type="entry name" value="DUF4795"/>
    <property type="match status" value="1"/>
</dbReference>
<evidence type="ECO:0000313" key="4">
    <source>
        <dbReference type="Proteomes" id="UP001153954"/>
    </source>
</evidence>
<dbReference type="EMBL" id="CAKOGL010000009">
    <property type="protein sequence ID" value="CAH2090635.1"/>
    <property type="molecule type" value="Genomic_DNA"/>
</dbReference>
<gene>
    <name evidence="3" type="ORF">EEDITHA_LOCUS6570</name>
</gene>
<organism evidence="3 4">
    <name type="scientific">Euphydryas editha</name>
    <name type="common">Edith's checkerspot</name>
    <dbReference type="NCBI Taxonomy" id="104508"/>
    <lineage>
        <taxon>Eukaryota</taxon>
        <taxon>Metazoa</taxon>
        <taxon>Ecdysozoa</taxon>
        <taxon>Arthropoda</taxon>
        <taxon>Hexapoda</taxon>
        <taxon>Insecta</taxon>
        <taxon>Pterygota</taxon>
        <taxon>Neoptera</taxon>
        <taxon>Endopterygota</taxon>
        <taxon>Lepidoptera</taxon>
        <taxon>Glossata</taxon>
        <taxon>Ditrysia</taxon>
        <taxon>Papilionoidea</taxon>
        <taxon>Nymphalidae</taxon>
        <taxon>Nymphalinae</taxon>
        <taxon>Euphydryas</taxon>
    </lineage>
</organism>
<feature type="compositionally biased region" description="Basic residues" evidence="1">
    <location>
        <begin position="176"/>
        <end position="189"/>
    </location>
</feature>
<feature type="compositionally biased region" description="Basic and acidic residues" evidence="1">
    <location>
        <begin position="322"/>
        <end position="334"/>
    </location>
</feature>
<feature type="compositionally biased region" description="Polar residues" evidence="1">
    <location>
        <begin position="374"/>
        <end position="390"/>
    </location>
</feature>
<comment type="caution">
    <text evidence="3">The sequence shown here is derived from an EMBL/GenBank/DDBJ whole genome shotgun (WGS) entry which is preliminary data.</text>
</comment>
<evidence type="ECO:0000313" key="3">
    <source>
        <dbReference type="EMBL" id="CAH2090635.1"/>
    </source>
</evidence>
<protein>
    <recommendedName>
        <fullName evidence="2">DUF4795 domain-containing protein</fullName>
    </recommendedName>
</protein>
<feature type="domain" description="DUF4795" evidence="2">
    <location>
        <begin position="504"/>
        <end position="688"/>
    </location>
</feature>
<sequence length="815" mass="89933">MPVGYDEPNMSDATLLVSVEDLINRALGSPDVNTVNFKLVQMILHILARQQRMLEQRVEIRGTDIRTPQAKAKKDLRQDSPDSSSSKSPRSPVKGRMPGIKEERDTKKDGKGKEDKGKKLQKDGKDDKGQQKDKTQKELAKVEKEKEKLDKATKKDKEREEKQKKQAEKEEEKKTREKVKKNKEGKRARVTSATSIAISEAQRDDEKVLVVEKGPTTRVDGRRPSIDIVTQSQFALLETKVKELQNTALPKPLVLPDNEKLKSDLAKGHATLPDTMQAMQVTARLKAAEDAINRMTGLLTQLAAAGELPEDIAEKVEEVKIEPPKEPEPMEEIKPVTSAKSVVSKKSVAIDPKASRASRIDARPRSHSAPGTHRPSQATSRQSTLSKHSTLSIVPGVTHDELNAALRELREELSKDLNSLTTRATTVADNALHTAMTLAEKLEIAVKLDARISVLYSVVEDYSVQLSGFDSGFSTQMQSFQDQMNQISADLKSGLTQLENVNNNAETAAVMELTERYQDLVTDLEATLHAHKTLTSQNSHLGGEMRSLVECVEMLREQKSDRDEVLDGLRDKADTTRLAGLLTEAEFAEARADFERRIAVCHDKFNRQDAVWMAAIKDLTKITDNKAEIVDLLSARDEAQKYLQLLDEKIRVLAAVLGEPKAALLRRQLAVGACCGACGATASMEAREAADGAPPPLPALRPPPADPPALPCITDWVGAEPEEKRHICHRWCGGSHTRITEATTKERASPAALEIVPTKKYTGYGDDGRLYMMEEMLEPCVECNQLSSDVQPPQELNADCGAGDSQPPHSTTPMQ</sequence>
<proteinExistence type="predicted"/>
<accession>A0AAU9U1J3</accession>
<feature type="region of interest" description="Disordered" evidence="1">
    <location>
        <begin position="322"/>
        <end position="390"/>
    </location>
</feature>
<feature type="compositionally biased region" description="Basic and acidic residues" evidence="1">
    <location>
        <begin position="99"/>
        <end position="175"/>
    </location>
</feature>
<dbReference type="Proteomes" id="UP001153954">
    <property type="component" value="Unassembled WGS sequence"/>
</dbReference>
<evidence type="ECO:0000256" key="1">
    <source>
        <dbReference type="SAM" id="MobiDB-lite"/>
    </source>
</evidence>
<feature type="region of interest" description="Disordered" evidence="1">
    <location>
        <begin position="65"/>
        <end position="204"/>
    </location>
</feature>
<feature type="compositionally biased region" description="Low complexity" evidence="1">
    <location>
        <begin position="81"/>
        <end position="92"/>
    </location>
</feature>
<evidence type="ECO:0000259" key="2">
    <source>
        <dbReference type="Pfam" id="PF16043"/>
    </source>
</evidence>
<dbReference type="AlphaFoldDB" id="A0AAU9U1J3"/>